<evidence type="ECO:0000313" key="4">
    <source>
        <dbReference type="Proteomes" id="UP000298324"/>
    </source>
</evidence>
<keyword evidence="4" id="KW-1185">Reference proteome</keyword>
<feature type="compositionally biased region" description="Low complexity" evidence="1">
    <location>
        <begin position="54"/>
        <end position="69"/>
    </location>
</feature>
<keyword evidence="2" id="KW-0812">Transmembrane</keyword>
<dbReference type="AlphaFoldDB" id="A0A4Y7RE72"/>
<evidence type="ECO:0000256" key="1">
    <source>
        <dbReference type="SAM" id="MobiDB-lite"/>
    </source>
</evidence>
<protein>
    <submittedName>
        <fullName evidence="3">Uncharacterized protein</fullName>
    </submittedName>
</protein>
<dbReference type="Proteomes" id="UP000298324">
    <property type="component" value="Unassembled WGS sequence"/>
</dbReference>
<reference evidence="3 4" key="1">
    <citation type="journal article" date="2018" name="Environ. Microbiol.">
        <title>Novel energy conservation strategies and behaviour of Pelotomaculum schinkii driving syntrophic propionate catabolism.</title>
        <authorList>
            <person name="Hidalgo-Ahumada C.A.P."/>
            <person name="Nobu M.K."/>
            <person name="Narihiro T."/>
            <person name="Tamaki H."/>
            <person name="Liu W.T."/>
            <person name="Kamagata Y."/>
            <person name="Stams A.J.M."/>
            <person name="Imachi H."/>
            <person name="Sousa D.Z."/>
        </authorList>
    </citation>
    <scope>NUCLEOTIDE SEQUENCE [LARGE SCALE GENOMIC DNA]</scope>
    <source>
        <strain evidence="3 4">HH</strain>
    </source>
</reference>
<keyword evidence="2" id="KW-0472">Membrane</keyword>
<name>A0A4Y7RE72_9FIRM</name>
<sequence>MTRREIFFIVSLICLGIFLLIGACLWRQSISPIKAADNYQDSQRRQSEIVQTDNNASQTSKTTSAQTNSGGAKDKTTATTSPATSPKTNPPVQSTNPATATNSAPAPSSAAQATALINNVIIPQEYQVGEFVKLGGLEMIVTKSTTRHKIIDITLTGNDTTPKIILNEKNHIIYEVPADTSVNMDISEKVVVEKSPLFNTP</sequence>
<proteinExistence type="predicted"/>
<comment type="caution">
    <text evidence="3">The sequence shown here is derived from an EMBL/GenBank/DDBJ whole genome shotgun (WGS) entry which is preliminary data.</text>
</comment>
<organism evidence="3 4">
    <name type="scientific">Pelotomaculum schinkii</name>
    <dbReference type="NCBI Taxonomy" id="78350"/>
    <lineage>
        <taxon>Bacteria</taxon>
        <taxon>Bacillati</taxon>
        <taxon>Bacillota</taxon>
        <taxon>Clostridia</taxon>
        <taxon>Eubacteriales</taxon>
        <taxon>Desulfotomaculaceae</taxon>
        <taxon>Pelotomaculum</taxon>
    </lineage>
</organism>
<evidence type="ECO:0000313" key="3">
    <source>
        <dbReference type="EMBL" id="TEB06617.1"/>
    </source>
</evidence>
<feature type="compositionally biased region" description="Low complexity" evidence="1">
    <location>
        <begin position="77"/>
        <end position="107"/>
    </location>
</feature>
<dbReference type="EMBL" id="QFGA01000001">
    <property type="protein sequence ID" value="TEB06617.1"/>
    <property type="molecule type" value="Genomic_DNA"/>
</dbReference>
<feature type="transmembrane region" description="Helical" evidence="2">
    <location>
        <begin position="6"/>
        <end position="26"/>
    </location>
</feature>
<gene>
    <name evidence="3" type="ORF">Psch_00149</name>
</gene>
<feature type="region of interest" description="Disordered" evidence="1">
    <location>
        <begin position="44"/>
        <end position="107"/>
    </location>
</feature>
<evidence type="ECO:0000256" key="2">
    <source>
        <dbReference type="SAM" id="Phobius"/>
    </source>
</evidence>
<dbReference type="PROSITE" id="PS51257">
    <property type="entry name" value="PROKAR_LIPOPROTEIN"/>
    <property type="match status" value="1"/>
</dbReference>
<keyword evidence="2" id="KW-1133">Transmembrane helix</keyword>
<dbReference type="RefSeq" id="WP_134216929.1">
    <property type="nucleotide sequence ID" value="NZ_QFGA01000001.1"/>
</dbReference>
<accession>A0A4Y7RE72</accession>